<dbReference type="InterPro" id="IPR011701">
    <property type="entry name" value="MFS"/>
</dbReference>
<evidence type="ECO:0000256" key="4">
    <source>
        <dbReference type="ARBA" id="ARBA00022989"/>
    </source>
</evidence>
<keyword evidence="3 6" id="KW-0812">Transmembrane</keyword>
<feature type="transmembrane region" description="Helical" evidence="6">
    <location>
        <begin position="163"/>
        <end position="183"/>
    </location>
</feature>
<dbReference type="SUPFAM" id="SSF103473">
    <property type="entry name" value="MFS general substrate transporter"/>
    <property type="match status" value="1"/>
</dbReference>
<dbReference type="Pfam" id="PF07690">
    <property type="entry name" value="MFS_1"/>
    <property type="match status" value="1"/>
</dbReference>
<gene>
    <name evidence="8" type="ORF">I0K15_03180</name>
</gene>
<sequence length="400" mass="41797">MAESAATPRSEILLCILLWSLGGLTGPMLYPVLPDMAGALNEAPARVHLTVSLFFAGFALSHLVLLRLVERLDFLDLIALSLVLFIVASILAALAANVETVIAARFVQGLSYGVLPTAVRALLCRNRSAAAANRDLSIVAGVVFLIPIGTPVAGAALAERFGWSSVFWFQWIYALAVLVPVLLHRKTGEPPEQYSVRRVARVPTADILKRMTADRAGLVAAAQMVLLYSLVMLLPFDIARVVPSLSEHAMRDAAILVAASFAAIALGSFLAARRTSAFTPGLLATCGAAAALAAVEALAQPSLIRFGVGTTLISVGLGLTVWSAMARAMTAGGDAPLFRSAVLGFVQYGGAFLVVTFTSLCVPPLAFGHFAVATGVLVSVLLLTAASHRTGIGAARVAEQ</sequence>
<dbReference type="InterPro" id="IPR036259">
    <property type="entry name" value="MFS_trans_sf"/>
</dbReference>
<dbReference type="RefSeq" id="WP_196103993.1">
    <property type="nucleotide sequence ID" value="NZ_CP064942.1"/>
</dbReference>
<dbReference type="GO" id="GO:0005886">
    <property type="term" value="C:plasma membrane"/>
    <property type="evidence" value="ECO:0007669"/>
    <property type="project" value="UniProtKB-SubCell"/>
</dbReference>
<feature type="transmembrane region" description="Helical" evidence="6">
    <location>
        <begin position="135"/>
        <end position="157"/>
    </location>
</feature>
<feature type="transmembrane region" description="Helical" evidence="6">
    <location>
        <begin position="366"/>
        <end position="386"/>
    </location>
</feature>
<feature type="transmembrane region" description="Helical" evidence="6">
    <location>
        <begin position="45"/>
        <end position="65"/>
    </location>
</feature>
<evidence type="ECO:0000256" key="1">
    <source>
        <dbReference type="ARBA" id="ARBA00004651"/>
    </source>
</evidence>
<evidence type="ECO:0000256" key="5">
    <source>
        <dbReference type="ARBA" id="ARBA00023136"/>
    </source>
</evidence>
<organism evidence="8 9">
    <name type="scientific">Pontivivens ytuae</name>
    <dbReference type="NCBI Taxonomy" id="2789856"/>
    <lineage>
        <taxon>Bacteria</taxon>
        <taxon>Pseudomonadati</taxon>
        <taxon>Pseudomonadota</taxon>
        <taxon>Alphaproteobacteria</taxon>
        <taxon>Rhodobacterales</taxon>
        <taxon>Paracoccaceae</taxon>
        <taxon>Pontivivens</taxon>
    </lineage>
</organism>
<evidence type="ECO:0000259" key="7">
    <source>
        <dbReference type="PROSITE" id="PS50850"/>
    </source>
</evidence>
<dbReference type="EMBL" id="CP064942">
    <property type="protein sequence ID" value="QPH54791.1"/>
    <property type="molecule type" value="Genomic_DNA"/>
</dbReference>
<proteinExistence type="predicted"/>
<dbReference type="PANTHER" id="PTHR43124:SF3">
    <property type="entry name" value="CHLORAMPHENICOL EFFLUX PUMP RV0191"/>
    <property type="match status" value="1"/>
</dbReference>
<dbReference type="InterPro" id="IPR020846">
    <property type="entry name" value="MFS_dom"/>
</dbReference>
<accession>A0A7S9LTD5</accession>
<reference evidence="8 9" key="1">
    <citation type="submission" date="2020-11" db="EMBL/GenBank/DDBJ databases">
        <title>Description of Pontivivens ytuae sp. nov. isolated from deep sea sediment of Mariana Trench.</title>
        <authorList>
            <person name="Wang Z."/>
            <person name="Sun Q.-L."/>
            <person name="Xu X.-D."/>
            <person name="Tang Y.-Z."/>
            <person name="Zhang J."/>
        </authorList>
    </citation>
    <scope>NUCLEOTIDE SEQUENCE [LARGE SCALE GENOMIC DNA]</scope>
    <source>
        <strain evidence="8 9">MT2928</strain>
    </source>
</reference>
<feature type="transmembrane region" description="Helical" evidence="6">
    <location>
        <begin position="216"/>
        <end position="234"/>
    </location>
</feature>
<evidence type="ECO:0000313" key="8">
    <source>
        <dbReference type="EMBL" id="QPH54791.1"/>
    </source>
</evidence>
<feature type="transmembrane region" description="Helical" evidence="6">
    <location>
        <begin position="12"/>
        <end position="33"/>
    </location>
</feature>
<dbReference type="Proteomes" id="UP000594800">
    <property type="component" value="Chromosome"/>
</dbReference>
<evidence type="ECO:0000256" key="6">
    <source>
        <dbReference type="SAM" id="Phobius"/>
    </source>
</evidence>
<dbReference type="Gene3D" id="1.20.1720.10">
    <property type="entry name" value="Multidrug resistance protein D"/>
    <property type="match status" value="1"/>
</dbReference>
<evidence type="ECO:0000256" key="3">
    <source>
        <dbReference type="ARBA" id="ARBA00022692"/>
    </source>
</evidence>
<feature type="transmembrane region" description="Helical" evidence="6">
    <location>
        <begin position="77"/>
        <end position="96"/>
    </location>
</feature>
<feature type="domain" description="Major facilitator superfamily (MFS) profile" evidence="7">
    <location>
        <begin position="11"/>
        <end position="400"/>
    </location>
</feature>
<evidence type="ECO:0000313" key="9">
    <source>
        <dbReference type="Proteomes" id="UP000594800"/>
    </source>
</evidence>
<feature type="transmembrane region" description="Helical" evidence="6">
    <location>
        <begin position="304"/>
        <end position="325"/>
    </location>
</feature>
<dbReference type="GO" id="GO:0022857">
    <property type="term" value="F:transmembrane transporter activity"/>
    <property type="evidence" value="ECO:0007669"/>
    <property type="project" value="InterPro"/>
</dbReference>
<keyword evidence="4 6" id="KW-1133">Transmembrane helix</keyword>
<keyword evidence="5 6" id="KW-0472">Membrane</keyword>
<feature type="transmembrane region" description="Helical" evidence="6">
    <location>
        <begin position="337"/>
        <end position="360"/>
    </location>
</feature>
<name>A0A7S9LTD5_9RHOB</name>
<comment type="subcellular location">
    <subcellularLocation>
        <location evidence="1">Cell membrane</location>
        <topology evidence="1">Multi-pass membrane protein</topology>
    </subcellularLocation>
</comment>
<dbReference type="PANTHER" id="PTHR43124">
    <property type="entry name" value="PURINE EFFLUX PUMP PBUE"/>
    <property type="match status" value="1"/>
</dbReference>
<dbReference type="PROSITE" id="PS50850">
    <property type="entry name" value="MFS"/>
    <property type="match status" value="1"/>
</dbReference>
<dbReference type="AlphaFoldDB" id="A0A7S9LTD5"/>
<protein>
    <submittedName>
        <fullName evidence="8">MFS transporter</fullName>
    </submittedName>
</protein>
<feature type="transmembrane region" description="Helical" evidence="6">
    <location>
        <begin position="254"/>
        <end position="272"/>
    </location>
</feature>
<feature type="transmembrane region" description="Helical" evidence="6">
    <location>
        <begin position="279"/>
        <end position="298"/>
    </location>
</feature>
<keyword evidence="2" id="KW-1003">Cell membrane</keyword>
<dbReference type="KEGG" id="poz:I0K15_03180"/>
<dbReference type="InterPro" id="IPR050189">
    <property type="entry name" value="MFS_Efflux_Transporters"/>
</dbReference>
<feature type="transmembrane region" description="Helical" evidence="6">
    <location>
        <begin position="102"/>
        <end position="123"/>
    </location>
</feature>
<keyword evidence="9" id="KW-1185">Reference proteome</keyword>
<evidence type="ECO:0000256" key="2">
    <source>
        <dbReference type="ARBA" id="ARBA00022475"/>
    </source>
</evidence>